<feature type="domain" description="PPIase FKBP-type" evidence="11">
    <location>
        <begin position="89"/>
        <end position="151"/>
    </location>
</feature>
<keyword evidence="4" id="KW-0132">Cell division</keyword>
<dbReference type="InterPro" id="IPR027304">
    <property type="entry name" value="Trigger_fact/SurA_dom_sf"/>
</dbReference>
<dbReference type="RefSeq" id="WP_160561273.1">
    <property type="nucleotide sequence ID" value="NZ_QZDT01000033.1"/>
</dbReference>
<sequence length="361" mass="39797">MDLMKRSASITLAMTLFAGILGGCGNKDTSGLVYTTDFKAEDYVDLGEYKGVEIEVASPEVSDDAMKTYIKSAFSNYAEPVSGRSVEMGDITNIDYEGKLDGVAFEGGTAKGAELVIGSGRFIPGFEDGVVGMEIGQTKDIDLAFPDPYASNPDLAGKDVVFTVTVNGISAPHITDELVEGLGLTDCSTVEEYEKYVYDNLMAQAQADFEEQKMDEAVVAVEESSSFKEPPDGMVNRLNENLTNTLTSYAQMYGMELQQYISYAYGSGVENYEEFLLEQARFTAQRYIMLAAIADKEGILVTEEELEEDFAKMAERYKYESVEAYKAEIDVDAYREFQLIQKVREFLGENAVVKSPVVSEQ</sequence>
<comment type="catalytic activity">
    <reaction evidence="1 10">
        <text>[protein]-peptidylproline (omega=180) = [protein]-peptidylproline (omega=0)</text>
        <dbReference type="Rhea" id="RHEA:16237"/>
        <dbReference type="Rhea" id="RHEA-COMP:10747"/>
        <dbReference type="Rhea" id="RHEA-COMP:10748"/>
        <dbReference type="ChEBI" id="CHEBI:83833"/>
        <dbReference type="ChEBI" id="CHEBI:83834"/>
        <dbReference type="EC" id="5.2.1.8"/>
    </reaction>
</comment>
<accession>A0A9X5BI93</accession>
<dbReference type="EC" id="5.2.1.8" evidence="10"/>
<dbReference type="InterPro" id="IPR008880">
    <property type="entry name" value="Trigger_fac_C"/>
</dbReference>
<dbReference type="PROSITE" id="PS51257">
    <property type="entry name" value="PROKAR_LIPOPROTEIN"/>
    <property type="match status" value="1"/>
</dbReference>
<dbReference type="NCBIfam" id="TIGR00115">
    <property type="entry name" value="tig"/>
    <property type="match status" value="1"/>
</dbReference>
<evidence type="ECO:0000256" key="6">
    <source>
        <dbReference type="ARBA" id="ARBA00023186"/>
    </source>
</evidence>
<comment type="function">
    <text evidence="9">Involved in protein export. Acts as a chaperone by maintaining the newly synthesized protein in an open conformation. Functions as a peptidyl-prolyl cis-trans isomerase.</text>
</comment>
<evidence type="ECO:0000313" key="12">
    <source>
        <dbReference type="EMBL" id="NBJ94236.1"/>
    </source>
</evidence>
<dbReference type="Gene3D" id="1.10.3120.10">
    <property type="entry name" value="Trigger factor, C-terminal domain"/>
    <property type="match status" value="1"/>
</dbReference>
<proteinExistence type="inferred from homology"/>
<dbReference type="GO" id="GO:0015031">
    <property type="term" value="P:protein transport"/>
    <property type="evidence" value="ECO:0007669"/>
    <property type="project" value="InterPro"/>
</dbReference>
<organism evidence="12 13">
    <name type="scientific">Parablautia muri</name>
    <dbReference type="NCBI Taxonomy" id="2320879"/>
    <lineage>
        <taxon>Bacteria</taxon>
        <taxon>Bacillati</taxon>
        <taxon>Bacillota</taxon>
        <taxon>Clostridia</taxon>
        <taxon>Lachnospirales</taxon>
        <taxon>Lachnospiraceae</taxon>
        <taxon>Parablautia</taxon>
    </lineage>
</organism>
<evidence type="ECO:0000259" key="11">
    <source>
        <dbReference type="PROSITE" id="PS50059"/>
    </source>
</evidence>
<protein>
    <recommendedName>
        <fullName evidence="10">peptidylprolyl isomerase</fullName>
        <ecNumber evidence="10">5.2.1.8</ecNumber>
    </recommendedName>
</protein>
<evidence type="ECO:0000256" key="5">
    <source>
        <dbReference type="ARBA" id="ARBA00023110"/>
    </source>
</evidence>
<dbReference type="Pfam" id="PF05698">
    <property type="entry name" value="Trigger_C"/>
    <property type="match status" value="1"/>
</dbReference>
<dbReference type="InterPro" id="IPR001179">
    <property type="entry name" value="PPIase_FKBP_dom"/>
</dbReference>
<dbReference type="Proteomes" id="UP001154420">
    <property type="component" value="Unassembled WGS sequence"/>
</dbReference>
<keyword evidence="13" id="KW-1185">Reference proteome</keyword>
<dbReference type="InterPro" id="IPR037041">
    <property type="entry name" value="Trigger_fac_C_sf"/>
</dbReference>
<name>A0A9X5BI93_9FIRM</name>
<gene>
    <name evidence="12" type="primary">tig</name>
    <name evidence="12" type="ORF">D5281_16990</name>
</gene>
<evidence type="ECO:0000256" key="10">
    <source>
        <dbReference type="PROSITE-ProRule" id="PRU00277"/>
    </source>
</evidence>
<dbReference type="AlphaFoldDB" id="A0A9X5BI93"/>
<reference evidence="12" key="1">
    <citation type="submission" date="2018-09" db="EMBL/GenBank/DDBJ databases">
        <title>Murine metabolic-syndrome-specific gut microbial biobank.</title>
        <authorList>
            <person name="Liu C."/>
        </authorList>
    </citation>
    <scope>NUCLEOTIDE SEQUENCE</scope>
    <source>
        <strain evidence="12">D42-62</strain>
    </source>
</reference>
<dbReference type="GO" id="GO:0005737">
    <property type="term" value="C:cytoplasm"/>
    <property type="evidence" value="ECO:0007669"/>
    <property type="project" value="UniProtKB-SubCell"/>
</dbReference>
<dbReference type="SUPFAM" id="SSF54534">
    <property type="entry name" value="FKBP-like"/>
    <property type="match status" value="1"/>
</dbReference>
<dbReference type="GO" id="GO:0006457">
    <property type="term" value="P:protein folding"/>
    <property type="evidence" value="ECO:0007669"/>
    <property type="project" value="InterPro"/>
</dbReference>
<comment type="subcellular location">
    <subcellularLocation>
        <location evidence="2">Cytoplasm</location>
    </subcellularLocation>
</comment>
<keyword evidence="6" id="KW-0143">Chaperone</keyword>
<evidence type="ECO:0000256" key="3">
    <source>
        <dbReference type="ARBA" id="ARBA00005464"/>
    </source>
</evidence>
<evidence type="ECO:0000256" key="8">
    <source>
        <dbReference type="ARBA" id="ARBA00023306"/>
    </source>
</evidence>
<dbReference type="GO" id="GO:0051301">
    <property type="term" value="P:cell division"/>
    <property type="evidence" value="ECO:0007669"/>
    <property type="project" value="UniProtKB-KW"/>
</dbReference>
<comment type="caution">
    <text evidence="12">The sequence shown here is derived from an EMBL/GenBank/DDBJ whole genome shotgun (WGS) entry which is preliminary data.</text>
</comment>
<dbReference type="SUPFAM" id="SSF109998">
    <property type="entry name" value="Triger factor/SurA peptide-binding domain-like"/>
    <property type="match status" value="1"/>
</dbReference>
<dbReference type="FunFam" id="3.10.50.40:FF:000001">
    <property type="entry name" value="Trigger factor"/>
    <property type="match status" value="1"/>
</dbReference>
<dbReference type="InterPro" id="IPR046357">
    <property type="entry name" value="PPIase_dom_sf"/>
</dbReference>
<dbReference type="Gene3D" id="3.10.50.40">
    <property type="match status" value="1"/>
</dbReference>
<evidence type="ECO:0000256" key="1">
    <source>
        <dbReference type="ARBA" id="ARBA00000971"/>
    </source>
</evidence>
<keyword evidence="7 10" id="KW-0413">Isomerase</keyword>
<evidence type="ECO:0000256" key="9">
    <source>
        <dbReference type="ARBA" id="ARBA00024849"/>
    </source>
</evidence>
<dbReference type="InterPro" id="IPR005215">
    <property type="entry name" value="Trig_fac"/>
</dbReference>
<keyword evidence="8" id="KW-0131">Cell cycle</keyword>
<dbReference type="GO" id="GO:0003755">
    <property type="term" value="F:peptidyl-prolyl cis-trans isomerase activity"/>
    <property type="evidence" value="ECO:0007669"/>
    <property type="project" value="UniProtKB-KW"/>
</dbReference>
<evidence type="ECO:0000256" key="7">
    <source>
        <dbReference type="ARBA" id="ARBA00023235"/>
    </source>
</evidence>
<dbReference type="EMBL" id="QZDT01000033">
    <property type="protein sequence ID" value="NBJ94236.1"/>
    <property type="molecule type" value="Genomic_DNA"/>
</dbReference>
<dbReference type="Pfam" id="PF00254">
    <property type="entry name" value="FKBP_C"/>
    <property type="match status" value="1"/>
</dbReference>
<evidence type="ECO:0000256" key="4">
    <source>
        <dbReference type="ARBA" id="ARBA00022618"/>
    </source>
</evidence>
<keyword evidence="5 10" id="KW-0697">Rotamase</keyword>
<dbReference type="OrthoDB" id="9767721at2"/>
<dbReference type="PROSITE" id="PS50059">
    <property type="entry name" value="FKBP_PPIASE"/>
    <property type="match status" value="1"/>
</dbReference>
<comment type="similarity">
    <text evidence="3">Belongs to the FKBP-type PPIase family. Tig subfamily.</text>
</comment>
<evidence type="ECO:0000313" key="13">
    <source>
        <dbReference type="Proteomes" id="UP001154420"/>
    </source>
</evidence>
<evidence type="ECO:0000256" key="2">
    <source>
        <dbReference type="ARBA" id="ARBA00004496"/>
    </source>
</evidence>